<organism evidence="9 10">
    <name type="scientific">Streptococcus porcorum</name>
    <dbReference type="NCBI Taxonomy" id="701526"/>
    <lineage>
        <taxon>Bacteria</taxon>
        <taxon>Bacillati</taxon>
        <taxon>Bacillota</taxon>
        <taxon>Bacilli</taxon>
        <taxon>Lactobacillales</taxon>
        <taxon>Streptococcaceae</taxon>
        <taxon>Streptococcus</taxon>
    </lineage>
</organism>
<keyword evidence="6 7" id="KW-0472">Membrane</keyword>
<dbReference type="InterPro" id="IPR022764">
    <property type="entry name" value="Peptidase_S54_rhomboid_dom"/>
</dbReference>
<accession>A0ABV2JDL5</accession>
<comment type="similarity">
    <text evidence="2">Belongs to the peptidase S54 family.</text>
</comment>
<dbReference type="SUPFAM" id="SSF144091">
    <property type="entry name" value="Rhomboid-like"/>
    <property type="match status" value="1"/>
</dbReference>
<evidence type="ECO:0000256" key="3">
    <source>
        <dbReference type="ARBA" id="ARBA00022692"/>
    </source>
</evidence>
<keyword evidence="3 7" id="KW-0812">Transmembrane</keyword>
<feature type="transmembrane region" description="Helical" evidence="7">
    <location>
        <begin position="61"/>
        <end position="84"/>
    </location>
</feature>
<dbReference type="Proteomes" id="UP001549037">
    <property type="component" value="Unassembled WGS sequence"/>
</dbReference>
<feature type="transmembrane region" description="Helical" evidence="7">
    <location>
        <begin position="150"/>
        <end position="167"/>
    </location>
</feature>
<sequence length="225" mass="24768">MKQIFDRNYPVTSLLLGLTTVVFLLTQLVYFGQATSAQTIFNVGGMLGAYVKYDPTQLWRLVSPIFVHIGWQHFLLNMLSLYFMGRMVEDIFGSKNYLLLYVLSGVMGNVFTLFLTPNVVAAGASTSLFGLFAAVAFLGYQSKNHYLNQIGRSYFTLIVINMVFSLFSPDTSLAGHLGGAVGGLLLSVMLKTQVDPFAFKKEQRVTASLVFIGLSLGMIGLSLWG</sequence>
<dbReference type="Pfam" id="PF01694">
    <property type="entry name" value="Rhomboid"/>
    <property type="match status" value="1"/>
</dbReference>
<evidence type="ECO:0000259" key="8">
    <source>
        <dbReference type="Pfam" id="PF01694"/>
    </source>
</evidence>
<feature type="domain" description="Peptidase S54 rhomboid" evidence="8">
    <location>
        <begin position="56"/>
        <end position="190"/>
    </location>
</feature>
<evidence type="ECO:0000313" key="9">
    <source>
        <dbReference type="EMBL" id="MET3633860.1"/>
    </source>
</evidence>
<dbReference type="GO" id="GO:0006508">
    <property type="term" value="P:proteolysis"/>
    <property type="evidence" value="ECO:0007669"/>
    <property type="project" value="UniProtKB-KW"/>
</dbReference>
<keyword evidence="9" id="KW-0645">Protease</keyword>
<feature type="transmembrane region" description="Helical" evidence="7">
    <location>
        <begin position="173"/>
        <end position="192"/>
    </location>
</feature>
<protein>
    <submittedName>
        <fullName evidence="9">Membrane associated rhomboid family serine protease</fullName>
    </submittedName>
</protein>
<proteinExistence type="inferred from homology"/>
<comment type="caution">
    <text evidence="9">The sequence shown here is derived from an EMBL/GenBank/DDBJ whole genome shotgun (WGS) entry which is preliminary data.</text>
</comment>
<reference evidence="9 10" key="1">
    <citation type="submission" date="2024-06" db="EMBL/GenBank/DDBJ databases">
        <title>Genomic Encyclopedia of Type Strains, Phase IV (KMG-IV): sequencing the most valuable type-strain genomes for metagenomic binning, comparative biology and taxonomic classification.</title>
        <authorList>
            <person name="Goeker M."/>
        </authorList>
    </citation>
    <scope>NUCLEOTIDE SEQUENCE [LARGE SCALE GENOMIC DNA]</scope>
    <source>
        <strain evidence="9 10">DSM 28302</strain>
    </source>
</reference>
<feature type="transmembrane region" description="Helical" evidence="7">
    <location>
        <begin position="96"/>
        <end position="114"/>
    </location>
</feature>
<dbReference type="PANTHER" id="PTHR43731">
    <property type="entry name" value="RHOMBOID PROTEASE"/>
    <property type="match status" value="1"/>
</dbReference>
<feature type="transmembrane region" description="Helical" evidence="7">
    <location>
        <begin position="204"/>
        <end position="224"/>
    </location>
</feature>
<dbReference type="InterPro" id="IPR050925">
    <property type="entry name" value="Rhomboid_protease_S54"/>
</dbReference>
<dbReference type="PANTHER" id="PTHR43731:SF14">
    <property type="entry name" value="PRESENILIN-ASSOCIATED RHOMBOID-LIKE PROTEIN, MITOCHONDRIAL"/>
    <property type="match status" value="1"/>
</dbReference>
<keyword evidence="5 7" id="KW-1133">Transmembrane helix</keyword>
<evidence type="ECO:0000256" key="7">
    <source>
        <dbReference type="SAM" id="Phobius"/>
    </source>
</evidence>
<comment type="subcellular location">
    <subcellularLocation>
        <location evidence="1">Membrane</location>
        <topology evidence="1">Multi-pass membrane protein</topology>
    </subcellularLocation>
</comment>
<dbReference type="EMBL" id="JBEPLN010000005">
    <property type="protein sequence ID" value="MET3633860.1"/>
    <property type="molecule type" value="Genomic_DNA"/>
</dbReference>
<evidence type="ECO:0000313" key="10">
    <source>
        <dbReference type="Proteomes" id="UP001549037"/>
    </source>
</evidence>
<evidence type="ECO:0000256" key="5">
    <source>
        <dbReference type="ARBA" id="ARBA00022989"/>
    </source>
</evidence>
<evidence type="ECO:0000256" key="4">
    <source>
        <dbReference type="ARBA" id="ARBA00022801"/>
    </source>
</evidence>
<evidence type="ECO:0000256" key="1">
    <source>
        <dbReference type="ARBA" id="ARBA00004141"/>
    </source>
</evidence>
<name>A0ABV2JDL5_9STRE</name>
<dbReference type="Gene3D" id="1.20.1540.10">
    <property type="entry name" value="Rhomboid-like"/>
    <property type="match status" value="1"/>
</dbReference>
<gene>
    <name evidence="9" type="ORF">ABID28_000494</name>
</gene>
<feature type="transmembrane region" description="Helical" evidence="7">
    <location>
        <begin position="120"/>
        <end position="138"/>
    </location>
</feature>
<keyword evidence="4" id="KW-0378">Hydrolase</keyword>
<dbReference type="InterPro" id="IPR035952">
    <property type="entry name" value="Rhomboid-like_sf"/>
</dbReference>
<evidence type="ECO:0000256" key="6">
    <source>
        <dbReference type="ARBA" id="ARBA00023136"/>
    </source>
</evidence>
<keyword evidence="10" id="KW-1185">Reference proteome</keyword>
<evidence type="ECO:0000256" key="2">
    <source>
        <dbReference type="ARBA" id="ARBA00009045"/>
    </source>
</evidence>
<dbReference type="GO" id="GO:0008233">
    <property type="term" value="F:peptidase activity"/>
    <property type="evidence" value="ECO:0007669"/>
    <property type="project" value="UniProtKB-KW"/>
</dbReference>